<evidence type="ECO:0000256" key="1">
    <source>
        <dbReference type="SAM" id="SignalP"/>
    </source>
</evidence>
<feature type="chain" id="PRO_5041950144" evidence="1">
    <location>
        <begin position="23"/>
        <end position="131"/>
    </location>
</feature>
<sequence length="131" mass="14558">MASVRPLLWYTVCIIFSCIVLAATAPTTGKRRPHAASEETKVSAIFSALSDDETVLTRSKRRLPAVPSVTSELLAAIDADSSATSSQRRQRRSAVFYLTASMQFCKNYPIYCRRIEVDEGDVKVKIRLAEE</sequence>
<proteinExistence type="predicted"/>
<dbReference type="AlphaFoldDB" id="A0AAD9JGS6"/>
<protein>
    <submittedName>
        <fullName evidence="2">Uncharacterized protein</fullName>
    </submittedName>
</protein>
<dbReference type="Proteomes" id="UP001208570">
    <property type="component" value="Unassembled WGS sequence"/>
</dbReference>
<dbReference type="EMBL" id="JAODUP010000330">
    <property type="protein sequence ID" value="KAK2152391.1"/>
    <property type="molecule type" value="Genomic_DNA"/>
</dbReference>
<accession>A0AAD9JGS6</accession>
<feature type="signal peptide" evidence="1">
    <location>
        <begin position="1"/>
        <end position="22"/>
    </location>
</feature>
<evidence type="ECO:0000313" key="3">
    <source>
        <dbReference type="Proteomes" id="UP001208570"/>
    </source>
</evidence>
<name>A0AAD9JGS6_9ANNE</name>
<dbReference type="PROSITE" id="PS51257">
    <property type="entry name" value="PROKAR_LIPOPROTEIN"/>
    <property type="match status" value="1"/>
</dbReference>
<evidence type="ECO:0000313" key="2">
    <source>
        <dbReference type="EMBL" id="KAK2152391.1"/>
    </source>
</evidence>
<keyword evidence="1" id="KW-0732">Signal</keyword>
<gene>
    <name evidence="2" type="ORF">LSH36_330g09021</name>
</gene>
<comment type="caution">
    <text evidence="2">The sequence shown here is derived from an EMBL/GenBank/DDBJ whole genome shotgun (WGS) entry which is preliminary data.</text>
</comment>
<organism evidence="2 3">
    <name type="scientific">Paralvinella palmiformis</name>
    <dbReference type="NCBI Taxonomy" id="53620"/>
    <lineage>
        <taxon>Eukaryota</taxon>
        <taxon>Metazoa</taxon>
        <taxon>Spiralia</taxon>
        <taxon>Lophotrochozoa</taxon>
        <taxon>Annelida</taxon>
        <taxon>Polychaeta</taxon>
        <taxon>Sedentaria</taxon>
        <taxon>Canalipalpata</taxon>
        <taxon>Terebellida</taxon>
        <taxon>Terebelliformia</taxon>
        <taxon>Alvinellidae</taxon>
        <taxon>Paralvinella</taxon>
    </lineage>
</organism>
<reference evidence="2" key="1">
    <citation type="journal article" date="2023" name="Mol. Biol. Evol.">
        <title>Third-Generation Sequencing Reveals the Adaptive Role of the Epigenome in Three Deep-Sea Polychaetes.</title>
        <authorList>
            <person name="Perez M."/>
            <person name="Aroh O."/>
            <person name="Sun Y."/>
            <person name="Lan Y."/>
            <person name="Juniper S.K."/>
            <person name="Young C.R."/>
            <person name="Angers B."/>
            <person name="Qian P.Y."/>
        </authorList>
    </citation>
    <scope>NUCLEOTIDE SEQUENCE</scope>
    <source>
        <strain evidence="2">P08H-3</strain>
    </source>
</reference>
<keyword evidence="3" id="KW-1185">Reference proteome</keyword>